<accession>A0A0G2F2T4</accession>
<evidence type="ECO:0000313" key="2">
    <source>
        <dbReference type="EMBL" id="KKY28614.1"/>
    </source>
</evidence>
<gene>
    <name evidence="2" type="ORF">UCRPC4_g00419</name>
</gene>
<dbReference type="AlphaFoldDB" id="A0A0G2F2T4"/>
<feature type="region of interest" description="Disordered" evidence="1">
    <location>
        <begin position="1"/>
        <end position="79"/>
    </location>
</feature>
<dbReference type="EMBL" id="LCWF01000010">
    <property type="protein sequence ID" value="KKY28614.1"/>
    <property type="molecule type" value="Genomic_DNA"/>
</dbReference>
<sequence>MYLQPSTFSKASADRAVPNTNITRPRAASVRQGNLPADDSGLYNFDDEPSHSSQEAFPAPKKARSGDSSISPAVPVPTTKRFNSLSKRWKARTGAGPKLSIDVASSYTDRSRKSSAASTILSPAISTISTQDSRLPPSPARTVFEESIKETGVSPIDIEKANSHQEEDQSHARTPLLPPTLMAIASQKVSPVQSPLQSPTVADSGFFTDVSTPADTPQLCSLPSPLLSTKPSIASIRQRSRAGTMIPSADIPPMIIDADDEDTWSAKLGHANFTILPEPYLPTTLTLEDCKQFREAYELAKTNFLKHLAHTGEHCGPTSKVFKLTEDKWAEIVTQWDKYDAEVSRAIAQFEIKQDAQIMDLAQSSSESVPMPQIPAADIVKGKFPVLGDEDIIGPMSVGPALKRLISTESTIRLSKRRNLFKLLSDLLARGNIRS</sequence>
<dbReference type="OrthoDB" id="3882058at2759"/>
<evidence type="ECO:0000313" key="3">
    <source>
        <dbReference type="Proteomes" id="UP000053317"/>
    </source>
</evidence>
<organism evidence="2 3">
    <name type="scientific">Phaeomoniella chlamydospora</name>
    <name type="common">Phaeoacremonium chlamydosporum</name>
    <dbReference type="NCBI Taxonomy" id="158046"/>
    <lineage>
        <taxon>Eukaryota</taxon>
        <taxon>Fungi</taxon>
        <taxon>Dikarya</taxon>
        <taxon>Ascomycota</taxon>
        <taxon>Pezizomycotina</taxon>
        <taxon>Eurotiomycetes</taxon>
        <taxon>Chaetothyriomycetidae</taxon>
        <taxon>Phaeomoniellales</taxon>
        <taxon>Phaeomoniellaceae</taxon>
        <taxon>Phaeomoniella</taxon>
    </lineage>
</organism>
<reference evidence="2 3" key="1">
    <citation type="submission" date="2015-05" db="EMBL/GenBank/DDBJ databases">
        <title>Distinctive expansion of gene families associated with plant cell wall degradation and secondary metabolism in the genomes of grapevine trunk pathogens.</title>
        <authorList>
            <person name="Lawrence D.P."/>
            <person name="Travadon R."/>
            <person name="Rolshausen P.E."/>
            <person name="Baumgartner K."/>
        </authorList>
    </citation>
    <scope>NUCLEOTIDE SEQUENCE [LARGE SCALE GENOMIC DNA]</scope>
    <source>
        <strain evidence="2">UCRPC4</strain>
    </source>
</reference>
<protein>
    <submittedName>
        <fullName evidence="2">Putative only prolin and serin are matching in the corresponding protein</fullName>
    </submittedName>
</protein>
<keyword evidence="3" id="KW-1185">Reference proteome</keyword>
<dbReference type="Proteomes" id="UP000053317">
    <property type="component" value="Unassembled WGS sequence"/>
</dbReference>
<reference evidence="2 3" key="2">
    <citation type="submission" date="2015-05" db="EMBL/GenBank/DDBJ databases">
        <authorList>
            <person name="Morales-Cruz A."/>
            <person name="Amrine K.C."/>
            <person name="Cantu D."/>
        </authorList>
    </citation>
    <scope>NUCLEOTIDE SEQUENCE [LARGE SCALE GENOMIC DNA]</scope>
    <source>
        <strain evidence="2">UCRPC4</strain>
    </source>
</reference>
<feature type="compositionally biased region" description="Polar residues" evidence="1">
    <location>
        <begin position="1"/>
        <end position="10"/>
    </location>
</feature>
<proteinExistence type="predicted"/>
<name>A0A0G2F2T4_PHACM</name>
<evidence type="ECO:0000256" key="1">
    <source>
        <dbReference type="SAM" id="MobiDB-lite"/>
    </source>
</evidence>
<comment type="caution">
    <text evidence="2">The sequence shown here is derived from an EMBL/GenBank/DDBJ whole genome shotgun (WGS) entry which is preliminary data.</text>
</comment>